<accession>A0A6G4UBQ1</accession>
<keyword evidence="3" id="KW-1185">Reference proteome</keyword>
<keyword evidence="1" id="KW-1133">Transmembrane helix</keyword>
<comment type="caution">
    <text evidence="2">The sequence shown here is derived from an EMBL/GenBank/DDBJ whole genome shotgun (WGS) entry which is preliminary data.</text>
</comment>
<evidence type="ECO:0000313" key="2">
    <source>
        <dbReference type="EMBL" id="NGN68757.1"/>
    </source>
</evidence>
<dbReference type="AlphaFoldDB" id="A0A6G4UBQ1"/>
<sequence length="104" mass="11719">MMRTWGVWVLVVAGVLWVAFAWRLLGPHPSALEHCDAPFTWEYSPDNTVSQECFEARRPATTALLLVFALPLSVLGTMLATFGHVRHLLSTREAPDEQREEEQG</sequence>
<keyword evidence="1" id="KW-0812">Transmembrane</keyword>
<dbReference type="EMBL" id="JAAKZV010000228">
    <property type="protein sequence ID" value="NGN68757.1"/>
    <property type="molecule type" value="Genomic_DNA"/>
</dbReference>
<dbReference type="Proteomes" id="UP000481583">
    <property type="component" value="Unassembled WGS sequence"/>
</dbReference>
<evidence type="ECO:0000313" key="3">
    <source>
        <dbReference type="Proteomes" id="UP000481583"/>
    </source>
</evidence>
<keyword evidence="1" id="KW-0472">Membrane</keyword>
<protein>
    <submittedName>
        <fullName evidence="2">Uncharacterized protein</fullName>
    </submittedName>
</protein>
<dbReference type="RefSeq" id="WP_165243000.1">
    <property type="nucleotide sequence ID" value="NZ_JAAKZV010000228.1"/>
</dbReference>
<gene>
    <name evidence="2" type="ORF">G5C51_33310</name>
</gene>
<organism evidence="2 3">
    <name type="scientific">Streptomyces coryli</name>
    <dbReference type="NCBI Taxonomy" id="1128680"/>
    <lineage>
        <taxon>Bacteria</taxon>
        <taxon>Bacillati</taxon>
        <taxon>Actinomycetota</taxon>
        <taxon>Actinomycetes</taxon>
        <taxon>Kitasatosporales</taxon>
        <taxon>Streptomycetaceae</taxon>
        <taxon>Streptomyces</taxon>
    </lineage>
</organism>
<proteinExistence type="predicted"/>
<feature type="transmembrane region" description="Helical" evidence="1">
    <location>
        <begin position="63"/>
        <end position="82"/>
    </location>
</feature>
<reference evidence="2 3" key="1">
    <citation type="submission" date="2020-02" db="EMBL/GenBank/DDBJ databases">
        <title>Whole-genome analyses of novel actinobacteria.</title>
        <authorList>
            <person name="Sahin N."/>
        </authorList>
    </citation>
    <scope>NUCLEOTIDE SEQUENCE [LARGE SCALE GENOMIC DNA]</scope>
    <source>
        <strain evidence="2 3">A7024</strain>
    </source>
</reference>
<evidence type="ECO:0000256" key="1">
    <source>
        <dbReference type="SAM" id="Phobius"/>
    </source>
</evidence>
<name>A0A6G4UBQ1_9ACTN</name>